<gene>
    <name evidence="1" type="ORF">BSL78_17044</name>
</gene>
<evidence type="ECO:0000313" key="1">
    <source>
        <dbReference type="EMBL" id="PIK46083.1"/>
    </source>
</evidence>
<name>A0A2G8KDM4_STIJA</name>
<dbReference type="AlphaFoldDB" id="A0A2G8KDM4"/>
<proteinExistence type="predicted"/>
<organism evidence="1 2">
    <name type="scientific">Stichopus japonicus</name>
    <name type="common">Sea cucumber</name>
    <dbReference type="NCBI Taxonomy" id="307972"/>
    <lineage>
        <taxon>Eukaryota</taxon>
        <taxon>Metazoa</taxon>
        <taxon>Echinodermata</taxon>
        <taxon>Eleutherozoa</taxon>
        <taxon>Echinozoa</taxon>
        <taxon>Holothuroidea</taxon>
        <taxon>Aspidochirotacea</taxon>
        <taxon>Aspidochirotida</taxon>
        <taxon>Stichopodidae</taxon>
        <taxon>Apostichopus</taxon>
    </lineage>
</organism>
<reference evidence="1 2" key="1">
    <citation type="journal article" date="2017" name="PLoS Biol.">
        <title>The sea cucumber genome provides insights into morphological evolution and visceral regeneration.</title>
        <authorList>
            <person name="Zhang X."/>
            <person name="Sun L."/>
            <person name="Yuan J."/>
            <person name="Sun Y."/>
            <person name="Gao Y."/>
            <person name="Zhang L."/>
            <person name="Li S."/>
            <person name="Dai H."/>
            <person name="Hamel J.F."/>
            <person name="Liu C."/>
            <person name="Yu Y."/>
            <person name="Liu S."/>
            <person name="Lin W."/>
            <person name="Guo K."/>
            <person name="Jin S."/>
            <person name="Xu P."/>
            <person name="Storey K.B."/>
            <person name="Huan P."/>
            <person name="Zhang T."/>
            <person name="Zhou Y."/>
            <person name="Zhang J."/>
            <person name="Lin C."/>
            <person name="Li X."/>
            <person name="Xing L."/>
            <person name="Huo D."/>
            <person name="Sun M."/>
            <person name="Wang L."/>
            <person name="Mercier A."/>
            <person name="Li F."/>
            <person name="Yang H."/>
            <person name="Xiang J."/>
        </authorList>
    </citation>
    <scope>NUCLEOTIDE SEQUENCE [LARGE SCALE GENOMIC DNA]</scope>
    <source>
        <strain evidence="1">Shaxun</strain>
        <tissue evidence="1">Muscle</tissue>
    </source>
</reference>
<dbReference type="Proteomes" id="UP000230750">
    <property type="component" value="Unassembled WGS sequence"/>
</dbReference>
<dbReference type="EMBL" id="MRZV01000667">
    <property type="protein sequence ID" value="PIK46083.1"/>
    <property type="molecule type" value="Genomic_DNA"/>
</dbReference>
<evidence type="ECO:0000313" key="2">
    <source>
        <dbReference type="Proteomes" id="UP000230750"/>
    </source>
</evidence>
<sequence length="106" mass="12095">MLGSTCCTLHPNGSLELQDISLEDVDRMYRCQIGDGENYEYYSDHRLKVLVETCPSIKLLTATSAKGFKIDEQVMFAYTEPICEDNEDGNYRATCYHHQYTNGGRL</sequence>
<accession>A0A2G8KDM4</accession>
<keyword evidence="2" id="KW-1185">Reference proteome</keyword>
<protein>
    <submittedName>
        <fullName evidence="1">Uncharacterized protein</fullName>
    </submittedName>
</protein>
<comment type="caution">
    <text evidence="1">The sequence shown here is derived from an EMBL/GenBank/DDBJ whole genome shotgun (WGS) entry which is preliminary data.</text>
</comment>